<name>A0A026WAV2_OOCBI</name>
<evidence type="ECO:0000313" key="1">
    <source>
        <dbReference type="EMBL" id="EZA53180.1"/>
    </source>
</evidence>
<dbReference type="Proteomes" id="UP000053097">
    <property type="component" value="Unassembled WGS sequence"/>
</dbReference>
<gene>
    <name evidence="1" type="ORF">X777_06259</name>
</gene>
<reference evidence="1 2" key="1">
    <citation type="journal article" date="2014" name="Curr. Biol.">
        <title>The genome of the clonal raider ant Cerapachys biroi.</title>
        <authorList>
            <person name="Oxley P.R."/>
            <person name="Ji L."/>
            <person name="Fetter-Pruneda I."/>
            <person name="McKenzie S.K."/>
            <person name="Li C."/>
            <person name="Hu H."/>
            <person name="Zhang G."/>
            <person name="Kronauer D.J."/>
        </authorList>
    </citation>
    <scope>NUCLEOTIDE SEQUENCE [LARGE SCALE GENOMIC DNA]</scope>
</reference>
<dbReference type="EMBL" id="KK107293">
    <property type="protein sequence ID" value="EZA53180.1"/>
    <property type="molecule type" value="Genomic_DNA"/>
</dbReference>
<sequence length="68" mass="7646">MLAHQGILCCKSSSMATRVLVVTTESGNSCKNYLIKRNHAKCQTSLPQTRFYPRLSILSLYPELLSGW</sequence>
<accession>A0A026WAV2</accession>
<evidence type="ECO:0000313" key="2">
    <source>
        <dbReference type="Proteomes" id="UP000053097"/>
    </source>
</evidence>
<dbReference type="AlphaFoldDB" id="A0A026WAV2"/>
<keyword evidence="2" id="KW-1185">Reference proteome</keyword>
<organism evidence="1 2">
    <name type="scientific">Ooceraea biroi</name>
    <name type="common">Clonal raider ant</name>
    <name type="synonym">Cerapachys biroi</name>
    <dbReference type="NCBI Taxonomy" id="2015173"/>
    <lineage>
        <taxon>Eukaryota</taxon>
        <taxon>Metazoa</taxon>
        <taxon>Ecdysozoa</taxon>
        <taxon>Arthropoda</taxon>
        <taxon>Hexapoda</taxon>
        <taxon>Insecta</taxon>
        <taxon>Pterygota</taxon>
        <taxon>Neoptera</taxon>
        <taxon>Endopterygota</taxon>
        <taxon>Hymenoptera</taxon>
        <taxon>Apocrita</taxon>
        <taxon>Aculeata</taxon>
        <taxon>Formicoidea</taxon>
        <taxon>Formicidae</taxon>
        <taxon>Dorylinae</taxon>
        <taxon>Ooceraea</taxon>
    </lineage>
</organism>
<proteinExistence type="predicted"/>
<protein>
    <submittedName>
        <fullName evidence="1">Uncharacterized protein</fullName>
    </submittedName>
</protein>